<dbReference type="InterPro" id="IPR025857">
    <property type="entry name" value="MacB_PCD"/>
</dbReference>
<feature type="region of interest" description="Disordered" evidence="6">
    <location>
        <begin position="282"/>
        <end position="314"/>
    </location>
</feature>
<keyword evidence="11" id="KW-1185">Reference proteome</keyword>
<dbReference type="AlphaFoldDB" id="A0A1L8TAI4"/>
<feature type="compositionally biased region" description="Basic and acidic residues" evidence="6">
    <location>
        <begin position="293"/>
        <end position="314"/>
    </location>
</feature>
<dbReference type="STRING" id="249189.RV04_GL001221"/>
<evidence type="ECO:0000259" key="8">
    <source>
        <dbReference type="Pfam" id="PF02687"/>
    </source>
</evidence>
<feature type="transmembrane region" description="Helical" evidence="7">
    <location>
        <begin position="523"/>
        <end position="543"/>
    </location>
</feature>
<reference evidence="10 11" key="1">
    <citation type="submission" date="2014-12" db="EMBL/GenBank/DDBJ databases">
        <title>Draft genome sequences of 29 type strains of Enterococci.</title>
        <authorList>
            <person name="Zhong Z."/>
            <person name="Sun Z."/>
            <person name="Liu W."/>
            <person name="Zhang W."/>
            <person name="Zhang H."/>
        </authorList>
    </citation>
    <scope>NUCLEOTIDE SEQUENCE [LARGE SCALE GENOMIC DNA]</scope>
    <source>
        <strain evidence="10 11">DSM 17122</strain>
    </source>
</reference>
<dbReference type="Pfam" id="PF02687">
    <property type="entry name" value="FtsX"/>
    <property type="match status" value="2"/>
</dbReference>
<feature type="domain" description="ABC3 transporter permease C-terminal" evidence="8">
    <location>
        <begin position="356"/>
        <end position="472"/>
    </location>
</feature>
<dbReference type="PANTHER" id="PTHR30287:SF1">
    <property type="entry name" value="INNER MEMBRANE PROTEIN"/>
    <property type="match status" value="1"/>
</dbReference>
<dbReference type="EMBL" id="JXKQ01000026">
    <property type="protein sequence ID" value="OJG41172.1"/>
    <property type="molecule type" value="Genomic_DNA"/>
</dbReference>
<feature type="transmembrane region" description="Helical" evidence="7">
    <location>
        <begin position="757"/>
        <end position="776"/>
    </location>
</feature>
<accession>A0A1L8TAI4</accession>
<feature type="domain" description="ABC3 transporter permease C-terminal" evidence="8">
    <location>
        <begin position="759"/>
        <end position="873"/>
    </location>
</feature>
<dbReference type="PANTHER" id="PTHR30287">
    <property type="entry name" value="MEMBRANE COMPONENT OF PREDICTED ABC SUPERFAMILY METABOLITE UPTAKE TRANSPORTER"/>
    <property type="match status" value="1"/>
</dbReference>
<evidence type="ECO:0000313" key="10">
    <source>
        <dbReference type="EMBL" id="OJG41172.1"/>
    </source>
</evidence>
<evidence type="ECO:0000256" key="2">
    <source>
        <dbReference type="ARBA" id="ARBA00022475"/>
    </source>
</evidence>
<keyword evidence="4 7" id="KW-1133">Transmembrane helix</keyword>
<proteinExistence type="predicted"/>
<gene>
    <name evidence="10" type="ORF">RV04_GL001221</name>
</gene>
<evidence type="ECO:0000256" key="3">
    <source>
        <dbReference type="ARBA" id="ARBA00022692"/>
    </source>
</evidence>
<feature type="transmembrane region" description="Helical" evidence="7">
    <location>
        <begin position="402"/>
        <end position="426"/>
    </location>
</feature>
<dbReference type="Proteomes" id="UP000182077">
    <property type="component" value="Unassembled WGS sequence"/>
</dbReference>
<evidence type="ECO:0008006" key="12">
    <source>
        <dbReference type="Google" id="ProtNLM"/>
    </source>
</evidence>
<evidence type="ECO:0000256" key="4">
    <source>
        <dbReference type="ARBA" id="ARBA00022989"/>
    </source>
</evidence>
<sequence>MAVLLFVGIKSVGPNLETSIQNYVEKQNTSDLQIVGTAGLTKDDQALAKKIAGAEVELGYSFPYADEKNDKNIQMYSYNKADKQNELKLLAGKLPKNKNEIVLDKALKSAYPIGSTIKIDDSQLAESSFKVVGYVESPIYVDKTQKGSTIVGDGSLDGYAYLPATAFDSDAYSIMYLKFADLASKDMFSDSYEEALVKKENQLEKLFDRRKSERKQELVDTANAEIQKNQSEIDDNRMKLDDGQKQINAARQQIDQQKNQLAEQKERIEASGNEEAIRSFTEAQTQVTTAESKLNEQEAELKENSKKINDGQTEIDKARNDLAEMKLPNYLLTERRSNPGFEEVTSLSTRIDAIGNIFPVFFFLIGILITFTTITRMVEEDRKVIGTLKALGYRNSEIAQKYIVYAALTAIIGTVLGVLVGTKLLPPVVFKMMGTSYVFQSYPTNFWLVPIVIAIAGALLATLGATIYILIKDLREKPVALLMPKAPKPGKRIFLEYITPLWSRLSFNQKVTYRNLFRYKARMILTVAGIAGCCGLMLAGFGLKDSIGDSADIQFNQLTHYQAIVTLESDQTTQQADKAVKVIDDNNQINQSLPVYSSQVNFKKEGITDQSATVYGFQNNDHIDDHFTFKKKTKDSSTDFNKDGIVITQGLAKAYDVTVGDKMTMQDGNGKNMHAKVIGIVENYLGNSIYTSQRYLEKISKESTDSNTFLLKTKSMNNNAEKKLSKQLQDTGQVITTTFMSDQLDKQAYASTNLDPVVIIFVVLSGTLALVVLFNLTNINVSERERELATIKVLGFYDPEVTMYIIREMIIFTIMGILIGFGVGNALTWFIITTASSPMISFPLVVPMVGYIFSAGLTILFTGIVMFITHQRLKAIDMIGALKSNE</sequence>
<dbReference type="Gene3D" id="1.10.287.1490">
    <property type="match status" value="1"/>
</dbReference>
<keyword evidence="3 7" id="KW-0812">Transmembrane</keyword>
<feature type="domain" description="MacB-like periplasmic core" evidence="9">
    <location>
        <begin position="524"/>
        <end position="718"/>
    </location>
</feature>
<evidence type="ECO:0000313" key="11">
    <source>
        <dbReference type="Proteomes" id="UP000182077"/>
    </source>
</evidence>
<feature type="domain" description="MacB-like periplasmic core" evidence="9">
    <location>
        <begin position="3"/>
        <end position="190"/>
    </location>
</feature>
<dbReference type="Pfam" id="PF12704">
    <property type="entry name" value="MacB_PCD"/>
    <property type="match status" value="2"/>
</dbReference>
<protein>
    <recommendedName>
        <fullName evidence="12">ABC3 transporter permease protein domain-containing protein</fullName>
    </recommendedName>
</protein>
<evidence type="ECO:0000256" key="1">
    <source>
        <dbReference type="ARBA" id="ARBA00004651"/>
    </source>
</evidence>
<name>A0A1L8TAI4_9ENTE</name>
<feature type="transmembrane region" description="Helical" evidence="7">
    <location>
        <begin position="353"/>
        <end position="374"/>
    </location>
</feature>
<keyword evidence="5 7" id="KW-0472">Membrane</keyword>
<keyword evidence="2" id="KW-1003">Cell membrane</keyword>
<comment type="caution">
    <text evidence="10">The sequence shown here is derived from an EMBL/GenBank/DDBJ whole genome shotgun (WGS) entry which is preliminary data.</text>
</comment>
<organism evidence="10 11">
    <name type="scientific">Enterococcus hermanniensis</name>
    <dbReference type="NCBI Taxonomy" id="249189"/>
    <lineage>
        <taxon>Bacteria</taxon>
        <taxon>Bacillati</taxon>
        <taxon>Bacillota</taxon>
        <taxon>Bacilli</taxon>
        <taxon>Lactobacillales</taxon>
        <taxon>Enterococcaceae</taxon>
        <taxon>Enterococcus</taxon>
    </lineage>
</organism>
<dbReference type="InterPro" id="IPR038766">
    <property type="entry name" value="Membrane_comp_ABC_pdt"/>
</dbReference>
<comment type="subcellular location">
    <subcellularLocation>
        <location evidence="1">Cell membrane</location>
        <topology evidence="1">Multi-pass membrane protein</topology>
    </subcellularLocation>
</comment>
<feature type="transmembrane region" description="Helical" evidence="7">
    <location>
        <begin position="446"/>
        <end position="471"/>
    </location>
</feature>
<dbReference type="InterPro" id="IPR003838">
    <property type="entry name" value="ABC3_permease_C"/>
</dbReference>
<feature type="transmembrane region" description="Helical" evidence="7">
    <location>
        <begin position="810"/>
        <end position="832"/>
    </location>
</feature>
<evidence type="ECO:0000256" key="5">
    <source>
        <dbReference type="ARBA" id="ARBA00023136"/>
    </source>
</evidence>
<dbReference type="GO" id="GO:0005886">
    <property type="term" value="C:plasma membrane"/>
    <property type="evidence" value="ECO:0007669"/>
    <property type="project" value="UniProtKB-SubCell"/>
</dbReference>
<feature type="transmembrane region" description="Helical" evidence="7">
    <location>
        <begin position="844"/>
        <end position="868"/>
    </location>
</feature>
<evidence type="ECO:0000259" key="9">
    <source>
        <dbReference type="Pfam" id="PF12704"/>
    </source>
</evidence>
<evidence type="ECO:0000256" key="6">
    <source>
        <dbReference type="SAM" id="MobiDB-lite"/>
    </source>
</evidence>
<evidence type="ECO:0000256" key="7">
    <source>
        <dbReference type="SAM" id="Phobius"/>
    </source>
</evidence>
<feature type="compositionally biased region" description="Polar residues" evidence="6">
    <location>
        <begin position="282"/>
        <end position="292"/>
    </location>
</feature>